<reference evidence="1" key="2">
    <citation type="journal article" date="2015" name="Fish Shellfish Immunol.">
        <title>Early steps in the European eel (Anguilla anguilla)-Vibrio vulnificus interaction in the gills: Role of the RtxA13 toxin.</title>
        <authorList>
            <person name="Callol A."/>
            <person name="Pajuelo D."/>
            <person name="Ebbesson L."/>
            <person name="Teles M."/>
            <person name="MacKenzie S."/>
            <person name="Amaro C."/>
        </authorList>
    </citation>
    <scope>NUCLEOTIDE SEQUENCE</scope>
</reference>
<proteinExistence type="predicted"/>
<protein>
    <submittedName>
        <fullName evidence="1">Uncharacterized protein</fullName>
    </submittedName>
</protein>
<name>A0A0E9SAL2_ANGAN</name>
<sequence length="37" mass="4259">MAKPCTVHTIRARQNRILTRENNGLHTVHSQIIYSAQ</sequence>
<accession>A0A0E9SAL2</accession>
<dbReference type="AlphaFoldDB" id="A0A0E9SAL2"/>
<organism evidence="1">
    <name type="scientific">Anguilla anguilla</name>
    <name type="common">European freshwater eel</name>
    <name type="synonym">Muraena anguilla</name>
    <dbReference type="NCBI Taxonomy" id="7936"/>
    <lineage>
        <taxon>Eukaryota</taxon>
        <taxon>Metazoa</taxon>
        <taxon>Chordata</taxon>
        <taxon>Craniata</taxon>
        <taxon>Vertebrata</taxon>
        <taxon>Euteleostomi</taxon>
        <taxon>Actinopterygii</taxon>
        <taxon>Neopterygii</taxon>
        <taxon>Teleostei</taxon>
        <taxon>Anguilliformes</taxon>
        <taxon>Anguillidae</taxon>
        <taxon>Anguilla</taxon>
    </lineage>
</organism>
<evidence type="ECO:0000313" key="1">
    <source>
        <dbReference type="EMBL" id="JAH37568.1"/>
    </source>
</evidence>
<dbReference type="EMBL" id="GBXM01071009">
    <property type="protein sequence ID" value="JAH37568.1"/>
    <property type="molecule type" value="Transcribed_RNA"/>
</dbReference>
<reference evidence="1" key="1">
    <citation type="submission" date="2014-11" db="EMBL/GenBank/DDBJ databases">
        <authorList>
            <person name="Amaro Gonzalez C."/>
        </authorList>
    </citation>
    <scope>NUCLEOTIDE SEQUENCE</scope>
</reference>